<protein>
    <submittedName>
        <fullName evidence="6">50S ribosomal protein L22</fullName>
    </submittedName>
</protein>
<keyword evidence="3 4" id="KW-0687">Ribonucleoprotein</keyword>
<evidence type="ECO:0000313" key="6">
    <source>
        <dbReference type="EMBL" id="UKK01911.2"/>
    </source>
</evidence>
<evidence type="ECO:0000313" key="7">
    <source>
        <dbReference type="Proteomes" id="UP000244811"/>
    </source>
</evidence>
<proteinExistence type="inferred from homology"/>
<dbReference type="GO" id="GO:0015934">
    <property type="term" value="C:large ribosomal subunit"/>
    <property type="evidence" value="ECO:0007669"/>
    <property type="project" value="InterPro"/>
</dbReference>
<evidence type="ECO:0000256" key="4">
    <source>
        <dbReference type="RuleBase" id="RU004005"/>
    </source>
</evidence>
<dbReference type="InterPro" id="IPR036394">
    <property type="entry name" value="Ribosomal_uL22_sf"/>
</dbReference>
<dbReference type="SUPFAM" id="SSF54843">
    <property type="entry name" value="Ribosomal protein L22"/>
    <property type="match status" value="1"/>
</dbReference>
<dbReference type="Gene3D" id="3.90.470.10">
    <property type="entry name" value="Ribosomal protein L22/L17"/>
    <property type="match status" value="1"/>
</dbReference>
<name>A0A976MCI4_THEOR</name>
<dbReference type="PROSITE" id="PS00464">
    <property type="entry name" value="RIBOSOMAL_L22"/>
    <property type="match status" value="1"/>
</dbReference>
<dbReference type="Proteomes" id="UP000244811">
    <property type="component" value="Chromosome 2"/>
</dbReference>
<reference evidence="6" key="1">
    <citation type="submission" date="2022-07" db="EMBL/GenBank/DDBJ databases">
        <title>Evaluation of T. orientalis genome assembly methods using nanopore sequencing and analysis of variation between genomes.</title>
        <authorList>
            <person name="Yam J."/>
            <person name="Micallef M.L."/>
            <person name="Liu M."/>
            <person name="Djordjevic S.P."/>
            <person name="Bogema D.R."/>
            <person name="Jenkins C."/>
        </authorList>
    </citation>
    <scope>NUCLEOTIDE SEQUENCE</scope>
    <source>
        <strain evidence="6">Goon Nure</strain>
    </source>
</reference>
<dbReference type="PANTHER" id="PTHR13501">
    <property type="entry name" value="CHLOROPLAST 50S RIBOSOMAL PROTEIN L22-RELATED"/>
    <property type="match status" value="1"/>
</dbReference>
<gene>
    <name evidence="6" type="ORF">MACK_001264</name>
</gene>
<dbReference type="AlphaFoldDB" id="A0A976MCI4"/>
<organism evidence="6 7">
    <name type="scientific">Theileria orientalis</name>
    <dbReference type="NCBI Taxonomy" id="68886"/>
    <lineage>
        <taxon>Eukaryota</taxon>
        <taxon>Sar</taxon>
        <taxon>Alveolata</taxon>
        <taxon>Apicomplexa</taxon>
        <taxon>Aconoidasida</taxon>
        <taxon>Piroplasmida</taxon>
        <taxon>Theileriidae</taxon>
        <taxon>Theileria</taxon>
    </lineage>
</organism>
<sequence length="223" mass="25825">MLIKLFLIFLILFYKNSFCFLSLSHNCLYTYSRSLSVNAVPRLTISQKMEKIHNINSELPIRKYEGDSPEVRMMENTLKQKRQSYLDHLKAQEMGIKVRKRHRGGRMDKLFLGRTASATVKYLLLSPIKLTKILRQIKKMPVLLALGDLAQRGANRYALAIYKAIKSALFNAKRLYKDEILKPKFRELSATNGGFIKKPLFRARGRCDIIRKPKAHLRVVLSV</sequence>
<evidence type="ECO:0000256" key="1">
    <source>
        <dbReference type="ARBA" id="ARBA00009451"/>
    </source>
</evidence>
<dbReference type="InterPro" id="IPR001063">
    <property type="entry name" value="Ribosomal_uL22"/>
</dbReference>
<evidence type="ECO:0000256" key="2">
    <source>
        <dbReference type="ARBA" id="ARBA00022980"/>
    </source>
</evidence>
<keyword evidence="2 4" id="KW-0689">Ribosomal protein</keyword>
<feature type="chain" id="PRO_5037332704" evidence="5">
    <location>
        <begin position="20"/>
        <end position="223"/>
    </location>
</feature>
<evidence type="ECO:0000256" key="3">
    <source>
        <dbReference type="ARBA" id="ARBA00023274"/>
    </source>
</evidence>
<comment type="similarity">
    <text evidence="1 4">Belongs to the universal ribosomal protein uL22 family.</text>
</comment>
<dbReference type="PANTHER" id="PTHR13501:SF10">
    <property type="entry name" value="LARGE RIBOSOMAL SUBUNIT PROTEIN UL22M"/>
    <property type="match status" value="1"/>
</dbReference>
<feature type="signal peptide" evidence="5">
    <location>
        <begin position="1"/>
        <end position="19"/>
    </location>
</feature>
<dbReference type="Pfam" id="PF00237">
    <property type="entry name" value="Ribosomal_L22"/>
    <property type="match status" value="1"/>
</dbReference>
<keyword evidence="5" id="KW-0732">Signal</keyword>
<accession>A0A976MCI4</accession>
<dbReference type="GO" id="GO:0003735">
    <property type="term" value="F:structural constituent of ribosome"/>
    <property type="evidence" value="ECO:0007669"/>
    <property type="project" value="InterPro"/>
</dbReference>
<dbReference type="InterPro" id="IPR018260">
    <property type="entry name" value="Ribosomal_uL22_CS"/>
</dbReference>
<dbReference type="InterPro" id="IPR047867">
    <property type="entry name" value="Ribosomal_uL22_bac/org-type"/>
</dbReference>
<dbReference type="EMBL" id="CP056071">
    <property type="protein sequence ID" value="UKK01911.2"/>
    <property type="molecule type" value="Genomic_DNA"/>
</dbReference>
<evidence type="ECO:0000256" key="5">
    <source>
        <dbReference type="SAM" id="SignalP"/>
    </source>
</evidence>
<dbReference type="GO" id="GO:0006412">
    <property type="term" value="P:translation"/>
    <property type="evidence" value="ECO:0007669"/>
    <property type="project" value="InterPro"/>
</dbReference>